<dbReference type="Proteomes" id="UP001268651">
    <property type="component" value="Unassembled WGS sequence"/>
</dbReference>
<accession>A0ABU3U9Q9</accession>
<sequence length="393" mass="44541">MKVINFLFIVFAIQFNFSQNINFSKGKAAKNKYYSEISFEFVKGKIIIPVTIEGKTYRFLLDTGAPNLITANLKNVIQHKEGANMTIKDANSNKSSMEVINIPSLTLGNIQFNNQTALVYPSDNNLIFDCFQVDGFIGSNLLRNSIIKFQLKEKKVIITNDIKKVNPNKNYKSELIIVGAQSSPYIHIKIKGEKNARESLLFDTGMDGFYDLSLNHYNLFSEQNVLTTHSQGSGSIGMSLFGNAKANNQYRLKIPEIHFKNVIFKNVITETSDDNNSKIGVKLLEYGNIIIDFKHKDFYFEPFEQEVDLDEKLLGFSPTIIDNKVVVGIVWDETLEDKLAFGDEIISVNGLDFTQMEICNLLTNKSPFEDEDNFTVQIKNSEGELKTLNINKQ</sequence>
<keyword evidence="2" id="KW-1185">Reference proteome</keyword>
<reference evidence="1 2" key="1">
    <citation type="submission" date="2023-10" db="EMBL/GenBank/DDBJ databases">
        <title>Marimonas sp. nov. isolated from tidal mud flat.</title>
        <authorList>
            <person name="Jaincy N.J."/>
            <person name="Srinivasan S."/>
            <person name="Lee S.-S."/>
        </authorList>
    </citation>
    <scope>NUCLEOTIDE SEQUENCE [LARGE SCALE GENOMIC DNA]</scope>
    <source>
        <strain evidence="1 2">MJ-SS3</strain>
    </source>
</reference>
<protein>
    <submittedName>
        <fullName evidence="1">Retropepsin-like aspartic protease</fullName>
        <ecNumber evidence="1">3.4.23.-</ecNumber>
    </submittedName>
</protein>
<dbReference type="CDD" id="cd05483">
    <property type="entry name" value="retropepsin_like_bacteria"/>
    <property type="match status" value="1"/>
</dbReference>
<evidence type="ECO:0000313" key="1">
    <source>
        <dbReference type="EMBL" id="MDU8887135.1"/>
    </source>
</evidence>
<dbReference type="EC" id="3.4.23.-" evidence="1"/>
<dbReference type="InterPro" id="IPR021109">
    <property type="entry name" value="Peptidase_aspartic_dom_sf"/>
</dbReference>
<dbReference type="GO" id="GO:0016787">
    <property type="term" value="F:hydrolase activity"/>
    <property type="evidence" value="ECO:0007669"/>
    <property type="project" value="UniProtKB-KW"/>
</dbReference>
<organism evidence="1 2">
    <name type="scientific">Gilvirhabdus luticola</name>
    <dbReference type="NCBI Taxonomy" id="3079858"/>
    <lineage>
        <taxon>Bacteria</taxon>
        <taxon>Pseudomonadati</taxon>
        <taxon>Bacteroidota</taxon>
        <taxon>Flavobacteriia</taxon>
        <taxon>Flavobacteriales</taxon>
        <taxon>Flavobacteriaceae</taxon>
        <taxon>Gilvirhabdus</taxon>
    </lineage>
</organism>
<dbReference type="RefSeq" id="WP_316663234.1">
    <property type="nucleotide sequence ID" value="NZ_JAWHTF010000009.1"/>
</dbReference>
<dbReference type="InterPro" id="IPR034122">
    <property type="entry name" value="Retropepsin-like_bacterial"/>
</dbReference>
<evidence type="ECO:0000313" key="2">
    <source>
        <dbReference type="Proteomes" id="UP001268651"/>
    </source>
</evidence>
<gene>
    <name evidence="1" type="ORF">RXV94_13270</name>
</gene>
<dbReference type="Gene3D" id="2.40.70.10">
    <property type="entry name" value="Acid Proteases"/>
    <property type="match status" value="1"/>
</dbReference>
<name>A0ABU3U9Q9_9FLAO</name>
<dbReference type="Pfam" id="PF13650">
    <property type="entry name" value="Asp_protease_2"/>
    <property type="match status" value="1"/>
</dbReference>
<keyword evidence="1" id="KW-0378">Hydrolase</keyword>
<dbReference type="EMBL" id="JAWHTF010000009">
    <property type="protein sequence ID" value="MDU8887135.1"/>
    <property type="molecule type" value="Genomic_DNA"/>
</dbReference>
<proteinExistence type="predicted"/>
<comment type="caution">
    <text evidence="1">The sequence shown here is derived from an EMBL/GenBank/DDBJ whole genome shotgun (WGS) entry which is preliminary data.</text>
</comment>
<dbReference type="SUPFAM" id="SSF50630">
    <property type="entry name" value="Acid proteases"/>
    <property type="match status" value="1"/>
</dbReference>